<dbReference type="Proteomes" id="UP000502196">
    <property type="component" value="Chromosome"/>
</dbReference>
<accession>A0A6F9EHN4</accession>
<evidence type="ECO:0000313" key="2">
    <source>
        <dbReference type="Proteomes" id="UP000502196"/>
    </source>
</evidence>
<dbReference type="EMBL" id="LR792683">
    <property type="protein sequence ID" value="CAB3396090.1"/>
    <property type="molecule type" value="Genomic_DNA"/>
</dbReference>
<proteinExistence type="predicted"/>
<protein>
    <submittedName>
        <fullName evidence="1">Uncharacterized protein</fullName>
    </submittedName>
</protein>
<dbReference type="AlphaFoldDB" id="A0A6F9EHN4"/>
<reference evidence="1 2" key="1">
    <citation type="submission" date="2020-04" db="EMBL/GenBank/DDBJ databases">
        <authorList>
            <person name="Hogendoorn C."/>
        </authorList>
    </citation>
    <scope>NUCLEOTIDE SEQUENCE [LARGE SCALE GENOMIC DNA]</scope>
    <source>
        <strain evidence="1">COOX1</strain>
    </source>
</reference>
<gene>
    <name evidence="1" type="ORF">COOX1_3336</name>
</gene>
<sequence>MPFKIEMCGEWSKETVLAKSVKWLNPGKTQNWQKLGIDLVMDRREAYCFYDMSGKRLNSGPR</sequence>
<name>A0A6F9EHN4_9BACL</name>
<evidence type="ECO:0000313" key="1">
    <source>
        <dbReference type="EMBL" id="CAB3396090.1"/>
    </source>
</evidence>
<organism evidence="1 2">
    <name type="scientific">Kyrpidia spormannii</name>
    <dbReference type="NCBI Taxonomy" id="2055160"/>
    <lineage>
        <taxon>Bacteria</taxon>
        <taxon>Bacillati</taxon>
        <taxon>Bacillota</taxon>
        <taxon>Bacilli</taxon>
        <taxon>Bacillales</taxon>
        <taxon>Alicyclobacillaceae</taxon>
        <taxon>Kyrpidia</taxon>
    </lineage>
</organism>